<dbReference type="AlphaFoldDB" id="A0A1C6TGX8"/>
<dbReference type="OrthoDB" id="3399835at2"/>
<evidence type="ECO:0000313" key="1">
    <source>
        <dbReference type="EMBL" id="SCL41001.1"/>
    </source>
</evidence>
<sequence>MSAPYAPPPPPAAGKNRTTLWGVLGIVLGLLCCGILGIVFGYLSIRDARRYGQSPVLGWLAIALGVINIIGSAVLRATGNYPLGGFGNSGNY</sequence>
<evidence type="ECO:0000313" key="2">
    <source>
        <dbReference type="Proteomes" id="UP000198959"/>
    </source>
</evidence>
<accession>A0A1C6TGX8</accession>
<dbReference type="Proteomes" id="UP000198959">
    <property type="component" value="Unassembled WGS sequence"/>
</dbReference>
<protein>
    <recommendedName>
        <fullName evidence="3">DUF4190 domain-containing protein</fullName>
    </recommendedName>
</protein>
<keyword evidence="2" id="KW-1185">Reference proteome</keyword>
<organism evidence="1 2">
    <name type="scientific">Micromonospora pallida</name>
    <dbReference type="NCBI Taxonomy" id="145854"/>
    <lineage>
        <taxon>Bacteria</taxon>
        <taxon>Bacillati</taxon>
        <taxon>Actinomycetota</taxon>
        <taxon>Actinomycetes</taxon>
        <taxon>Micromonosporales</taxon>
        <taxon>Micromonosporaceae</taxon>
        <taxon>Micromonospora</taxon>
    </lineage>
</organism>
<evidence type="ECO:0008006" key="3">
    <source>
        <dbReference type="Google" id="ProtNLM"/>
    </source>
</evidence>
<reference evidence="2" key="1">
    <citation type="submission" date="2016-06" db="EMBL/GenBank/DDBJ databases">
        <authorList>
            <person name="Varghese N."/>
            <person name="Submissions Spin"/>
        </authorList>
    </citation>
    <scope>NUCLEOTIDE SEQUENCE [LARGE SCALE GENOMIC DNA]</scope>
    <source>
        <strain evidence="2">DSM 43817</strain>
    </source>
</reference>
<dbReference type="RefSeq" id="WP_091650537.1">
    <property type="nucleotide sequence ID" value="NZ_FMHW01000002.1"/>
</dbReference>
<name>A0A1C6TGX8_9ACTN</name>
<dbReference type="EMBL" id="FMHW01000002">
    <property type="protein sequence ID" value="SCL41001.1"/>
    <property type="molecule type" value="Genomic_DNA"/>
</dbReference>
<proteinExistence type="predicted"/>
<gene>
    <name evidence="1" type="ORF">GA0074692_6090</name>
</gene>